<sequence>MAGGRTPREAGWSTTTGTGPDFAPGDRIGPEPARFVPDAGRVRPHRLGRMRRALLVIDVQESFRARPASWEAMSDQRIHEPVNRLVRLARARGDLVVWVLHTEPGTGNAFDPERGHVRPLAGVEAPLEAEPVLRKTAHNAFTTTGLQQLLVREGAGELVVCGIRTEQCVETTTRVGSDLGYEVVFVPDATTTDGAGGLPPEVIIERTVAVLRDRFARIATVAELEAERGTGSAEARVAAGAADPVGAAEAVASQM</sequence>
<evidence type="ECO:0000259" key="3">
    <source>
        <dbReference type="Pfam" id="PF00857"/>
    </source>
</evidence>
<name>A0ABN3Q4B5_9ACTN</name>
<dbReference type="EMBL" id="BAAARJ010000009">
    <property type="protein sequence ID" value="GAA2616383.1"/>
    <property type="molecule type" value="Genomic_DNA"/>
</dbReference>
<dbReference type="Pfam" id="PF00857">
    <property type="entry name" value="Isochorismatase"/>
    <property type="match status" value="1"/>
</dbReference>
<evidence type="ECO:0000313" key="5">
    <source>
        <dbReference type="Proteomes" id="UP001501447"/>
    </source>
</evidence>
<evidence type="ECO:0000256" key="2">
    <source>
        <dbReference type="SAM" id="MobiDB-lite"/>
    </source>
</evidence>
<protein>
    <recommendedName>
        <fullName evidence="3">Isochorismatase-like domain-containing protein</fullName>
    </recommendedName>
</protein>
<dbReference type="PANTHER" id="PTHR43540">
    <property type="entry name" value="PEROXYUREIDOACRYLATE/UREIDOACRYLATE AMIDOHYDROLASE-RELATED"/>
    <property type="match status" value="1"/>
</dbReference>
<organism evidence="4 5">
    <name type="scientific">Streptomyces axinellae</name>
    <dbReference type="NCBI Taxonomy" id="552788"/>
    <lineage>
        <taxon>Bacteria</taxon>
        <taxon>Bacillati</taxon>
        <taxon>Actinomycetota</taxon>
        <taxon>Actinomycetes</taxon>
        <taxon>Kitasatosporales</taxon>
        <taxon>Streptomycetaceae</taxon>
        <taxon>Streptomyces</taxon>
    </lineage>
</organism>
<dbReference type="InterPro" id="IPR000868">
    <property type="entry name" value="Isochorismatase-like_dom"/>
</dbReference>
<gene>
    <name evidence="4" type="ORF">GCM10009863_32640</name>
</gene>
<dbReference type="InterPro" id="IPR036380">
    <property type="entry name" value="Isochorismatase-like_sf"/>
</dbReference>
<keyword evidence="1" id="KW-0378">Hydrolase</keyword>
<accession>A0ABN3Q4B5</accession>
<keyword evidence="5" id="KW-1185">Reference proteome</keyword>
<evidence type="ECO:0000313" key="4">
    <source>
        <dbReference type="EMBL" id="GAA2616383.1"/>
    </source>
</evidence>
<proteinExistence type="predicted"/>
<dbReference type="InterPro" id="IPR050272">
    <property type="entry name" value="Isochorismatase-like_hydrls"/>
</dbReference>
<dbReference type="SUPFAM" id="SSF52499">
    <property type="entry name" value="Isochorismatase-like hydrolases"/>
    <property type="match status" value="1"/>
</dbReference>
<comment type="caution">
    <text evidence="4">The sequence shown here is derived from an EMBL/GenBank/DDBJ whole genome shotgun (WGS) entry which is preliminary data.</text>
</comment>
<dbReference type="Gene3D" id="3.40.50.850">
    <property type="entry name" value="Isochorismatase-like"/>
    <property type="match status" value="1"/>
</dbReference>
<feature type="region of interest" description="Disordered" evidence="2">
    <location>
        <begin position="1"/>
        <end position="39"/>
    </location>
</feature>
<feature type="domain" description="Isochorismatase-like" evidence="3">
    <location>
        <begin position="53"/>
        <end position="192"/>
    </location>
</feature>
<reference evidence="4 5" key="1">
    <citation type="journal article" date="2019" name="Int. J. Syst. Evol. Microbiol.">
        <title>The Global Catalogue of Microorganisms (GCM) 10K type strain sequencing project: providing services to taxonomists for standard genome sequencing and annotation.</title>
        <authorList>
            <consortium name="The Broad Institute Genomics Platform"/>
            <consortium name="The Broad Institute Genome Sequencing Center for Infectious Disease"/>
            <person name="Wu L."/>
            <person name="Ma J."/>
        </authorList>
    </citation>
    <scope>NUCLEOTIDE SEQUENCE [LARGE SCALE GENOMIC DNA]</scope>
    <source>
        <strain evidence="4 5">JCM 16373</strain>
    </source>
</reference>
<dbReference type="Proteomes" id="UP001501447">
    <property type="component" value="Unassembled WGS sequence"/>
</dbReference>
<dbReference type="PANTHER" id="PTHR43540:SF6">
    <property type="entry name" value="ISOCHORISMATASE-LIKE DOMAIN-CONTAINING PROTEIN"/>
    <property type="match status" value="1"/>
</dbReference>
<evidence type="ECO:0000256" key="1">
    <source>
        <dbReference type="ARBA" id="ARBA00022801"/>
    </source>
</evidence>